<dbReference type="EMBL" id="CP017448">
    <property type="protein sequence ID" value="AOV18618.1"/>
    <property type="molecule type" value="Genomic_DNA"/>
</dbReference>
<dbReference type="Gene3D" id="3.40.50.1240">
    <property type="entry name" value="Phosphoglycerate mutase-like"/>
    <property type="match status" value="1"/>
</dbReference>
<dbReference type="InterPro" id="IPR029033">
    <property type="entry name" value="His_PPase_superfam"/>
</dbReference>
<proteinExistence type="predicted"/>
<dbReference type="KEGG" id="aaeo:BJI67_12450"/>
<dbReference type="InterPro" id="IPR013078">
    <property type="entry name" value="His_Pase_superF_clade-1"/>
</dbReference>
<keyword evidence="3" id="KW-1185">Reference proteome</keyword>
<dbReference type="GO" id="GO:0070297">
    <property type="term" value="P:regulation of phosphorelay signal transduction system"/>
    <property type="evidence" value="ECO:0007669"/>
    <property type="project" value="TreeGrafter"/>
</dbReference>
<accession>A0A1D8KCC5</accession>
<evidence type="ECO:0008006" key="4">
    <source>
        <dbReference type="Google" id="ProtNLM"/>
    </source>
</evidence>
<reference evidence="2 3" key="1">
    <citation type="submission" date="2016-09" db="EMBL/GenBank/DDBJ databases">
        <title>Acidihalobacter prosperus V6 (DSM14174).</title>
        <authorList>
            <person name="Khaleque H.N."/>
            <person name="Ramsay J.P."/>
            <person name="Murphy R.J.T."/>
            <person name="Kaksonen A.H."/>
            <person name="Boxall N.J."/>
            <person name="Watkin E.L.J."/>
        </authorList>
    </citation>
    <scope>NUCLEOTIDE SEQUENCE [LARGE SCALE GENOMIC DNA]</scope>
    <source>
        <strain evidence="2 3">V6</strain>
    </source>
</reference>
<dbReference type="Pfam" id="PF00300">
    <property type="entry name" value="His_Phos_1"/>
    <property type="match status" value="1"/>
</dbReference>
<protein>
    <recommendedName>
        <fullName evidence="4">Phosphoglycerate mutase</fullName>
    </recommendedName>
</protein>
<evidence type="ECO:0000313" key="3">
    <source>
        <dbReference type="Proteomes" id="UP000095342"/>
    </source>
</evidence>
<dbReference type="Proteomes" id="UP000095342">
    <property type="component" value="Chromosome"/>
</dbReference>
<name>A0A1D8KCC5_9GAMM</name>
<feature type="binding site" evidence="1">
    <location>
        <position position="65"/>
    </location>
    <ligand>
        <name>substrate</name>
    </ligand>
</feature>
<dbReference type="CDD" id="cd07067">
    <property type="entry name" value="HP_PGM_like"/>
    <property type="match status" value="1"/>
</dbReference>
<dbReference type="InterPro" id="IPR050275">
    <property type="entry name" value="PGM_Phosphatase"/>
</dbReference>
<gene>
    <name evidence="2" type="ORF">BJI67_12450</name>
</gene>
<evidence type="ECO:0000256" key="1">
    <source>
        <dbReference type="PIRSR" id="PIRSR613078-2"/>
    </source>
</evidence>
<dbReference type="SUPFAM" id="SSF53254">
    <property type="entry name" value="Phosphoglycerate mutase-like"/>
    <property type="match status" value="1"/>
</dbReference>
<dbReference type="SMART" id="SM00855">
    <property type="entry name" value="PGAM"/>
    <property type="match status" value="1"/>
</dbReference>
<organism evidence="2 3">
    <name type="scientific">Acidihalobacter aeolianus</name>
    <dbReference type="NCBI Taxonomy" id="2792603"/>
    <lineage>
        <taxon>Bacteria</taxon>
        <taxon>Pseudomonadati</taxon>
        <taxon>Pseudomonadota</taxon>
        <taxon>Gammaproteobacteria</taxon>
        <taxon>Chromatiales</taxon>
        <taxon>Ectothiorhodospiraceae</taxon>
        <taxon>Acidihalobacter</taxon>
    </lineage>
</organism>
<sequence>MNAEPTQQLDLIVVRHGATPWSVSGRHTSHTDLGLTPAGRNEAERLRPWLAAWSPVAVWTSPLRRARETAEACGYAGAQVVPELREWDYGDYEGLTTPEIQHDSPGWSVFVGGGAGSQGESPEEVAARVDGLIARIRGLGGRPVLAFAHGHVLRALAARWLGQNIRLGARLGLDSGSLGLLGRLHGEPSLLAWNIHPPQADGRAGDLGRGT</sequence>
<dbReference type="GO" id="GO:0101006">
    <property type="term" value="F:protein histidine phosphatase activity"/>
    <property type="evidence" value="ECO:0007669"/>
    <property type="project" value="TreeGrafter"/>
</dbReference>
<evidence type="ECO:0000313" key="2">
    <source>
        <dbReference type="EMBL" id="AOV18618.1"/>
    </source>
</evidence>
<dbReference type="AlphaFoldDB" id="A0A1D8KCC5"/>
<dbReference type="PANTHER" id="PTHR48100">
    <property type="entry name" value="BROAD-SPECIFICITY PHOSPHATASE YOR283W-RELATED"/>
    <property type="match status" value="1"/>
</dbReference>
<dbReference type="PANTHER" id="PTHR48100:SF15">
    <property type="entry name" value="SEDOHEPTULOSE 1,7-BISPHOSPHATASE"/>
    <property type="match status" value="1"/>
</dbReference>